<dbReference type="InterPro" id="IPR050168">
    <property type="entry name" value="AAA_ATPase_domain"/>
</dbReference>
<keyword evidence="5" id="KW-1185">Reference proteome</keyword>
<dbReference type="EMBL" id="JBGBPQ010000002">
    <property type="protein sequence ID" value="KAL1527942.1"/>
    <property type="molecule type" value="Genomic_DNA"/>
</dbReference>
<organism evidence="4 5">
    <name type="scientific">Prymnesium parvum</name>
    <name type="common">Toxic golden alga</name>
    <dbReference type="NCBI Taxonomy" id="97485"/>
    <lineage>
        <taxon>Eukaryota</taxon>
        <taxon>Haptista</taxon>
        <taxon>Haptophyta</taxon>
        <taxon>Prymnesiophyceae</taxon>
        <taxon>Prymnesiales</taxon>
        <taxon>Prymnesiaceae</taxon>
        <taxon>Prymnesium</taxon>
    </lineage>
</organism>
<protein>
    <recommendedName>
        <fullName evidence="3">AAA+ ATPase domain-containing protein</fullName>
    </recommendedName>
</protein>
<dbReference type="PANTHER" id="PTHR23077">
    <property type="entry name" value="AAA-FAMILY ATPASE"/>
    <property type="match status" value="1"/>
</dbReference>
<feature type="domain" description="AAA+ ATPase" evidence="3">
    <location>
        <begin position="25"/>
        <end position="151"/>
    </location>
</feature>
<dbReference type="FunFam" id="3.40.50.300:FF:001921">
    <property type="entry name" value="AAA ATPase domain-containing protein"/>
    <property type="match status" value="1"/>
</dbReference>
<dbReference type="InterPro" id="IPR003959">
    <property type="entry name" value="ATPase_AAA_core"/>
</dbReference>
<evidence type="ECO:0000256" key="2">
    <source>
        <dbReference type="ARBA" id="ARBA00022840"/>
    </source>
</evidence>
<evidence type="ECO:0000313" key="4">
    <source>
        <dbReference type="EMBL" id="KAL1527942.1"/>
    </source>
</evidence>
<dbReference type="Pfam" id="PF00004">
    <property type="entry name" value="AAA"/>
    <property type="match status" value="2"/>
</dbReference>
<feature type="domain" description="AAA+ ATPase" evidence="3">
    <location>
        <begin position="297"/>
        <end position="437"/>
    </location>
</feature>
<dbReference type="GO" id="GO:0005524">
    <property type="term" value="F:ATP binding"/>
    <property type="evidence" value="ECO:0007669"/>
    <property type="project" value="UniProtKB-KW"/>
</dbReference>
<dbReference type="SMART" id="SM00382">
    <property type="entry name" value="AAA"/>
    <property type="match status" value="2"/>
</dbReference>
<evidence type="ECO:0000259" key="3">
    <source>
        <dbReference type="SMART" id="SM00382"/>
    </source>
</evidence>
<comment type="caution">
    <text evidence="4">The sequence shown here is derived from an EMBL/GenBank/DDBJ whole genome shotgun (WGS) entry which is preliminary data.</text>
</comment>
<keyword evidence="1" id="KW-0547">Nucleotide-binding</keyword>
<dbReference type="GO" id="GO:0016887">
    <property type="term" value="F:ATP hydrolysis activity"/>
    <property type="evidence" value="ECO:0007669"/>
    <property type="project" value="InterPro"/>
</dbReference>
<accession>A0AB34K474</accession>
<keyword evidence="2" id="KW-0067">ATP-binding</keyword>
<dbReference type="InterPro" id="IPR027417">
    <property type="entry name" value="P-loop_NTPase"/>
</dbReference>
<sequence>MIPSDDAALDDVLRRGRAALCDGGRGGGTLLHGPPGCGKTTLLHHAAAHLRLPAVWLRPPLDAPAVAAAVAAAAAAAPCVLAIDELHALAPRRAVRGSREHRTLLQLADGVQQLRERRVFVVAACRALQEVHPALRRSGRLDHAVGMGAPSRAARLAILRDATARWRGAAAEGAAVEAQLRGVAEAAHGLCAAQLRGVCLHAALSAWRAAGGAPRLSAAPSAEDWRAAVEAAAAVSLGALRLASSATRPVALRLAASAAAPADRLSLDTLPAGRELFGSVVLPLRAPEAFRRLGVAPPRGVLLHGPHGAGKTTLARAVAAEVRANFVEVQAAQLLSSVVGEAEARLAALFTAARNAAPCVLFIDQIDTLAPPRGNDLTSEGTMDRLLSLLLVELDGVQTAVGPPVVLLAACHSPGQLDPAILRPGRLDVHIAIAAPDSVQRLKLLERMLSGSPVDDSQVDLQALAARTEGFSLAQLSALCREAGMCALREDLYGASIGSRHIDAAMATVQLRM</sequence>
<dbReference type="GO" id="GO:0005737">
    <property type="term" value="C:cytoplasm"/>
    <property type="evidence" value="ECO:0007669"/>
    <property type="project" value="TreeGrafter"/>
</dbReference>
<gene>
    <name evidence="4" type="ORF">AB1Y20_009313</name>
</gene>
<dbReference type="Proteomes" id="UP001515480">
    <property type="component" value="Unassembled WGS sequence"/>
</dbReference>
<dbReference type="PANTHER" id="PTHR23077:SF27">
    <property type="entry name" value="ATPASE FAMILY GENE 2 PROTEIN HOMOLOG A"/>
    <property type="match status" value="1"/>
</dbReference>
<dbReference type="Pfam" id="PF17862">
    <property type="entry name" value="AAA_lid_3"/>
    <property type="match status" value="1"/>
</dbReference>
<evidence type="ECO:0000313" key="5">
    <source>
        <dbReference type="Proteomes" id="UP001515480"/>
    </source>
</evidence>
<reference evidence="4 5" key="1">
    <citation type="journal article" date="2024" name="Science">
        <title>Giant polyketide synthase enzymes in the biosynthesis of giant marine polyether toxins.</title>
        <authorList>
            <person name="Fallon T.R."/>
            <person name="Shende V.V."/>
            <person name="Wierzbicki I.H."/>
            <person name="Pendleton A.L."/>
            <person name="Watervoot N.F."/>
            <person name="Auber R.P."/>
            <person name="Gonzalez D.J."/>
            <person name="Wisecaver J.H."/>
            <person name="Moore B.S."/>
        </authorList>
    </citation>
    <scope>NUCLEOTIDE SEQUENCE [LARGE SCALE GENOMIC DNA]</scope>
    <source>
        <strain evidence="4 5">12B1</strain>
    </source>
</reference>
<dbReference type="InterPro" id="IPR041569">
    <property type="entry name" value="AAA_lid_3"/>
</dbReference>
<proteinExistence type="predicted"/>
<dbReference type="InterPro" id="IPR003593">
    <property type="entry name" value="AAA+_ATPase"/>
</dbReference>
<dbReference type="Gene3D" id="3.40.50.300">
    <property type="entry name" value="P-loop containing nucleotide triphosphate hydrolases"/>
    <property type="match status" value="2"/>
</dbReference>
<dbReference type="Gene3D" id="1.10.8.60">
    <property type="match status" value="1"/>
</dbReference>
<evidence type="ECO:0000256" key="1">
    <source>
        <dbReference type="ARBA" id="ARBA00022741"/>
    </source>
</evidence>
<dbReference type="AlphaFoldDB" id="A0AB34K474"/>
<dbReference type="SUPFAM" id="SSF52540">
    <property type="entry name" value="P-loop containing nucleoside triphosphate hydrolases"/>
    <property type="match status" value="2"/>
</dbReference>
<name>A0AB34K474_PRYPA</name>